<evidence type="ECO:0000256" key="4">
    <source>
        <dbReference type="ARBA" id="ARBA00022692"/>
    </source>
</evidence>
<feature type="transmembrane region" description="Helical" evidence="8">
    <location>
        <begin position="477"/>
        <end position="495"/>
    </location>
</feature>
<dbReference type="InterPro" id="IPR025692">
    <property type="entry name" value="MscS_IM_dom1"/>
</dbReference>
<feature type="domain" description="Mechanosensitive ion channel MscS C-terminal" evidence="13">
    <location>
        <begin position="1000"/>
        <end position="1083"/>
    </location>
</feature>
<evidence type="ECO:0000259" key="13">
    <source>
        <dbReference type="Pfam" id="PF21082"/>
    </source>
</evidence>
<evidence type="ECO:0000256" key="8">
    <source>
        <dbReference type="SAM" id="Phobius"/>
    </source>
</evidence>
<evidence type="ECO:0000259" key="11">
    <source>
        <dbReference type="Pfam" id="PF12794"/>
    </source>
</evidence>
<dbReference type="InterPro" id="IPR049142">
    <property type="entry name" value="MS_channel_1st"/>
</dbReference>
<reference evidence="15 16" key="1">
    <citation type="submission" date="2015-05" db="EMBL/GenBank/DDBJ databases">
        <title>Photobacterium galathea sp. nov.</title>
        <authorList>
            <person name="Machado H."/>
            <person name="Gram L."/>
        </authorList>
    </citation>
    <scope>NUCLEOTIDE SEQUENCE [LARGE SCALE GENOMIC DNA]</scope>
    <source>
        <strain evidence="15 16">DSM 22954</strain>
    </source>
</reference>
<feature type="signal peptide" evidence="9">
    <location>
        <begin position="1"/>
        <end position="20"/>
    </location>
</feature>
<keyword evidence="9" id="KW-0732">Signal</keyword>
<feature type="transmembrane region" description="Helical" evidence="8">
    <location>
        <begin position="526"/>
        <end position="547"/>
    </location>
</feature>
<feature type="transmembrane region" description="Helical" evidence="8">
    <location>
        <begin position="878"/>
        <end position="904"/>
    </location>
</feature>
<accession>A0A0J1HIB5</accession>
<dbReference type="Pfam" id="PF12794">
    <property type="entry name" value="MscS_TM"/>
    <property type="match status" value="1"/>
</dbReference>
<comment type="caution">
    <text evidence="15">The sequence shown here is derived from an EMBL/GenBank/DDBJ whole genome shotgun (WGS) entry which is preliminary data.</text>
</comment>
<feature type="domain" description="Mechanosensitive ion channel inner membrane" evidence="11">
    <location>
        <begin position="483"/>
        <end position="823"/>
    </location>
</feature>
<evidence type="ECO:0000256" key="1">
    <source>
        <dbReference type="ARBA" id="ARBA00004651"/>
    </source>
</evidence>
<feature type="coiled-coil region" evidence="7">
    <location>
        <begin position="109"/>
        <end position="178"/>
    </location>
</feature>
<dbReference type="SUPFAM" id="SSF50182">
    <property type="entry name" value="Sm-like ribonucleoproteins"/>
    <property type="match status" value="1"/>
</dbReference>
<dbReference type="Gene3D" id="3.30.70.100">
    <property type="match status" value="1"/>
</dbReference>
<evidence type="ECO:0000256" key="9">
    <source>
        <dbReference type="SAM" id="SignalP"/>
    </source>
</evidence>
<feature type="transmembrane region" description="Helical" evidence="8">
    <location>
        <begin position="838"/>
        <end position="857"/>
    </location>
</feature>
<dbReference type="OrthoDB" id="9799209at2"/>
<dbReference type="PATRIC" id="fig|320778.3.peg.169"/>
<keyword evidence="6 8" id="KW-0472">Membrane</keyword>
<feature type="transmembrane region" description="Helical" evidence="8">
    <location>
        <begin position="701"/>
        <end position="722"/>
    </location>
</feature>
<dbReference type="NCBIfam" id="NF008180">
    <property type="entry name" value="PRK10929.1"/>
    <property type="match status" value="1"/>
</dbReference>
<dbReference type="EMBL" id="LDOU01000002">
    <property type="protein sequence ID" value="KLV11335.1"/>
    <property type="molecule type" value="Genomic_DNA"/>
</dbReference>
<feature type="transmembrane region" description="Helical" evidence="8">
    <location>
        <begin position="910"/>
        <end position="939"/>
    </location>
</feature>
<feature type="domain" description="Mechanosensitive ion channel MscS porin" evidence="12">
    <location>
        <begin position="36"/>
        <end position="239"/>
    </location>
</feature>
<comment type="subcellular location">
    <subcellularLocation>
        <location evidence="1">Cell membrane</location>
        <topology evidence="1">Multi-pass membrane protein</topology>
    </subcellularLocation>
</comment>
<evidence type="ECO:0000313" key="15">
    <source>
        <dbReference type="EMBL" id="KLV11335.1"/>
    </source>
</evidence>
<dbReference type="SUPFAM" id="SSF82689">
    <property type="entry name" value="Mechanosensitive channel protein MscS (YggB), C-terminal domain"/>
    <property type="match status" value="1"/>
</dbReference>
<dbReference type="RefSeq" id="WP_047883294.1">
    <property type="nucleotide sequence ID" value="NZ_CP071325.1"/>
</dbReference>
<feature type="domain" description="Mechanosensitive ion channel transmembrane helices 2/3" evidence="14">
    <location>
        <begin position="885"/>
        <end position="925"/>
    </location>
</feature>
<dbReference type="PANTHER" id="PTHR30347:SF9">
    <property type="entry name" value="MINICONDUCTANCE MECHANOSENSITIVE CHANNEL MSCM"/>
    <property type="match status" value="1"/>
</dbReference>
<dbReference type="STRING" id="320778.ABT57_00815"/>
<dbReference type="InterPro" id="IPR006685">
    <property type="entry name" value="MscS_channel_2nd"/>
</dbReference>
<evidence type="ECO:0000256" key="6">
    <source>
        <dbReference type="ARBA" id="ARBA00023136"/>
    </source>
</evidence>
<dbReference type="SUPFAM" id="SSF82861">
    <property type="entry name" value="Mechanosensitive channel protein MscS (YggB), transmembrane region"/>
    <property type="match status" value="1"/>
</dbReference>
<proteinExistence type="inferred from homology"/>
<protein>
    <submittedName>
        <fullName evidence="15">Membrane protein</fullName>
    </submittedName>
</protein>
<dbReference type="Pfam" id="PF21088">
    <property type="entry name" value="MS_channel_1st"/>
    <property type="match status" value="1"/>
</dbReference>
<dbReference type="Proteomes" id="UP000035909">
    <property type="component" value="Unassembled WGS sequence"/>
</dbReference>
<evidence type="ECO:0000256" key="5">
    <source>
        <dbReference type="ARBA" id="ARBA00022989"/>
    </source>
</evidence>
<dbReference type="Gene3D" id="2.30.30.60">
    <property type="match status" value="1"/>
</dbReference>
<dbReference type="InterPro" id="IPR010920">
    <property type="entry name" value="LSM_dom_sf"/>
</dbReference>
<dbReference type="GO" id="GO:0005886">
    <property type="term" value="C:plasma membrane"/>
    <property type="evidence" value="ECO:0007669"/>
    <property type="project" value="UniProtKB-SubCell"/>
</dbReference>
<dbReference type="Gene3D" id="1.10.287.1260">
    <property type="match status" value="1"/>
</dbReference>
<feature type="transmembrane region" description="Helical" evidence="8">
    <location>
        <begin position="606"/>
        <end position="624"/>
    </location>
</feature>
<feature type="transmembrane region" description="Helical" evidence="8">
    <location>
        <begin position="794"/>
        <end position="818"/>
    </location>
</feature>
<dbReference type="InterPro" id="IPR024393">
    <property type="entry name" value="MscS_porin"/>
</dbReference>
<evidence type="ECO:0000259" key="10">
    <source>
        <dbReference type="Pfam" id="PF00924"/>
    </source>
</evidence>
<evidence type="ECO:0000259" key="14">
    <source>
        <dbReference type="Pfam" id="PF21088"/>
    </source>
</evidence>
<dbReference type="InterPro" id="IPR049278">
    <property type="entry name" value="MS_channel_C"/>
</dbReference>
<keyword evidence="4 8" id="KW-0812">Transmembrane</keyword>
<dbReference type="GO" id="GO:0008381">
    <property type="term" value="F:mechanosensitive monoatomic ion channel activity"/>
    <property type="evidence" value="ECO:0007669"/>
    <property type="project" value="UniProtKB-ARBA"/>
</dbReference>
<dbReference type="InterPro" id="IPR052702">
    <property type="entry name" value="MscS-like_channel"/>
</dbReference>
<dbReference type="Pfam" id="PF00924">
    <property type="entry name" value="MS_channel_2nd"/>
    <property type="match status" value="1"/>
</dbReference>
<dbReference type="InterPro" id="IPR023408">
    <property type="entry name" value="MscS_beta-dom_sf"/>
</dbReference>
<keyword evidence="5 8" id="KW-1133">Transmembrane helix</keyword>
<gene>
    <name evidence="15" type="ORF">ABT57_00815</name>
</gene>
<evidence type="ECO:0000313" key="16">
    <source>
        <dbReference type="Proteomes" id="UP000035909"/>
    </source>
</evidence>
<organism evidence="15 16">
    <name type="scientific">Photobacterium ganghwense</name>
    <dbReference type="NCBI Taxonomy" id="320778"/>
    <lineage>
        <taxon>Bacteria</taxon>
        <taxon>Pseudomonadati</taxon>
        <taxon>Pseudomonadota</taxon>
        <taxon>Gammaproteobacteria</taxon>
        <taxon>Vibrionales</taxon>
        <taxon>Vibrionaceae</taxon>
        <taxon>Photobacterium</taxon>
    </lineage>
</organism>
<dbReference type="Pfam" id="PF12795">
    <property type="entry name" value="MscS_porin"/>
    <property type="match status" value="1"/>
</dbReference>
<dbReference type="Pfam" id="PF21082">
    <property type="entry name" value="MS_channel_3rd"/>
    <property type="match status" value="1"/>
</dbReference>
<sequence>MFNRLFVFILLITVSAFSIAASDQYNEREKQLNKRIEAIQAQANTPENLKVLDTLMSAQGQLEKTLEFEQQTEQYRKLVETFPERSTQLDQQINKFALTEFPDYSKLDQDGLREAVRQQDAKLKQLEQSRNSRKSEQLDIEKGIDEFSSRSAKLREQIKQEEQALQQLEEQAGTSQQQLLHQITHQYYVSQLTMLEAEQLSAGNRRTLVKQQIQLLNLEIDARQAYRNNLQREISRLLRIDANSDSAEDVDQTISDFDTDQPEILRQLNASNKRFLAALTDISNQSEQIQQRIEQTEKQISKVEKTATDLQNMSEWLKLSPAFSENLRTQINRLPVNPPIDDLDKEIAQNQIKKYEYQQLRDTIADPSTLPGSGELTEEQKLQERALFESNQLLLDKLIDNTDALIYQQATLKVSYERLNNNLNELKAQATKQLFWAPDTNPLSLNLIVSTWDKLKWFFSPYQWMGFLKFPASVDKLPMFIALTVIAVLIGGLSWTRKRWKRHLADTSKKIGKVTQDKFRYSYGNVFLSFCFAWPIPLTVGLVGLMFTEAWQYPFVHHIGQALTVPLALVVYCFIRELVRENGLLISHFDWETERVHRCFRHYQQLLWIYLPLMVIQNFTQLYSDIDVNATLGRLAFVVSNIAVSYFLWKMYREKIPMTYGDLPEGKPHIGHHLFWWVLILIPQGLNYSTLNGYLSSSQSVMQKLELSAVIGVVTLLIYYLIKRLMLIQKRRLAFERAKAKRKEIIAQRMAEVEEDKDEHHHHHASSEMQIDVEEPEVDLDKISAQSLRLLRSLLLLIYLAVLSNVWSDFIQAISYLGDVTLWDVSSNIDGIDELSSISLKHVLLAILAFWLTAILARDLPGAMELLILQHLELSPGTGYAITSLTRYVAIFMGIIVGSGLIGFDWSKMQWLIAALGVGLGFGLQEIFANFISGLIILFEKPIRIGDTVTIRNLTGVIAKIQTRATTIVDFDRKEVIVPNKAFVTEQFVNWSLSDPITRVTLSISVNYAANTDLVTKLLFEATDECELVLDNPAPEVFFLTLTADSQNFEVRAYAAETAHRLRLTHDLHNRIKNKFNANGIQIANPQLEIQMKHRAKRTTQPV</sequence>
<dbReference type="PANTHER" id="PTHR30347">
    <property type="entry name" value="POTASSIUM CHANNEL RELATED"/>
    <property type="match status" value="1"/>
</dbReference>
<keyword evidence="16" id="KW-1185">Reference proteome</keyword>
<dbReference type="InterPro" id="IPR011014">
    <property type="entry name" value="MscS_channel_TM-2"/>
</dbReference>
<feature type="transmembrane region" description="Helical" evidence="8">
    <location>
        <begin position="670"/>
        <end position="689"/>
    </location>
</feature>
<feature type="transmembrane region" description="Helical" evidence="8">
    <location>
        <begin position="553"/>
        <end position="575"/>
    </location>
</feature>
<keyword evidence="7" id="KW-0175">Coiled coil</keyword>
<dbReference type="AlphaFoldDB" id="A0A0J1HIB5"/>
<evidence type="ECO:0000259" key="12">
    <source>
        <dbReference type="Pfam" id="PF12795"/>
    </source>
</evidence>
<feature type="chain" id="PRO_5005252643" evidence="9">
    <location>
        <begin position="21"/>
        <end position="1103"/>
    </location>
</feature>
<comment type="similarity">
    <text evidence="2">Belongs to the MscS (TC 1.A.23) family.</text>
</comment>
<evidence type="ECO:0000256" key="2">
    <source>
        <dbReference type="ARBA" id="ARBA00008017"/>
    </source>
</evidence>
<feature type="domain" description="Mechanosensitive ion channel MscS" evidence="10">
    <location>
        <begin position="927"/>
        <end position="992"/>
    </location>
</feature>
<evidence type="ECO:0000256" key="7">
    <source>
        <dbReference type="SAM" id="Coils"/>
    </source>
</evidence>
<evidence type="ECO:0000256" key="3">
    <source>
        <dbReference type="ARBA" id="ARBA00022475"/>
    </source>
</evidence>
<feature type="coiled-coil region" evidence="7">
    <location>
        <begin position="279"/>
        <end position="313"/>
    </location>
</feature>
<keyword evidence="3" id="KW-1003">Cell membrane</keyword>
<dbReference type="InterPro" id="IPR011066">
    <property type="entry name" value="MscS_channel_C_sf"/>
</dbReference>
<feature type="transmembrane region" description="Helical" evidence="8">
    <location>
        <begin position="630"/>
        <end position="649"/>
    </location>
</feature>
<name>A0A0J1HIB5_9GAMM</name>